<dbReference type="Proteomes" id="UP001058003">
    <property type="component" value="Chromosome"/>
</dbReference>
<dbReference type="EMBL" id="CP073767">
    <property type="protein sequence ID" value="UWZ58696.1"/>
    <property type="molecule type" value="Genomic_DNA"/>
</dbReference>
<evidence type="ECO:0000313" key="2">
    <source>
        <dbReference type="Proteomes" id="UP001058003"/>
    </source>
</evidence>
<protein>
    <submittedName>
        <fullName evidence="1">Uncharacterized protein</fullName>
    </submittedName>
</protein>
<dbReference type="KEGG" id="daur:Daura_22530"/>
<dbReference type="AlphaFoldDB" id="A0A9Q9INE1"/>
<evidence type="ECO:0000313" key="1">
    <source>
        <dbReference type="EMBL" id="UWZ58696.1"/>
    </source>
</evidence>
<accession>A0A9Q9INE1</accession>
<name>A0A9Q9INE1_9ACTN</name>
<dbReference type="RefSeq" id="WP_156089663.1">
    <property type="nucleotide sequence ID" value="NZ_CP073767.1"/>
</dbReference>
<keyword evidence="2" id="KW-1185">Reference proteome</keyword>
<gene>
    <name evidence="1" type="ORF">Daura_22530</name>
</gene>
<organism evidence="1 2">
    <name type="scientific">Dactylosporangium aurantiacum</name>
    <dbReference type="NCBI Taxonomy" id="35754"/>
    <lineage>
        <taxon>Bacteria</taxon>
        <taxon>Bacillati</taxon>
        <taxon>Actinomycetota</taxon>
        <taxon>Actinomycetes</taxon>
        <taxon>Micromonosporales</taxon>
        <taxon>Micromonosporaceae</taxon>
        <taxon>Dactylosporangium</taxon>
    </lineage>
</organism>
<proteinExistence type="predicted"/>
<reference evidence="1" key="1">
    <citation type="submission" date="2021-04" db="EMBL/GenBank/DDBJ databases">
        <title>Dactylosporangium aurantiacum NRRL B-8018 full assembly.</title>
        <authorList>
            <person name="Hartkoorn R.C."/>
            <person name="Beaudoing E."/>
            <person name="Hot D."/>
        </authorList>
    </citation>
    <scope>NUCLEOTIDE SEQUENCE</scope>
    <source>
        <strain evidence="1">NRRL B-8018</strain>
    </source>
</reference>
<sequence>MPVRRVAAMRVLLFVYIGIATVGAIAFRSLPQQDSTIPYENAGKSLPVLEALTHEHVTFLRIQDWCRAYSDNQEQRATELTSTCTLAKACSTSTAGCGSYKLFDNASETRFAELRSKLKGLPYDVHWIKIEYGPDGALRTAELAINTADQFRRDALIYNPGYVLPEDIPGEVVNHRIDSDWYYRWEDWN</sequence>